<dbReference type="InterPro" id="IPR028082">
    <property type="entry name" value="Peripla_BP_I"/>
</dbReference>
<proteinExistence type="predicted"/>
<dbReference type="CDD" id="cd06267">
    <property type="entry name" value="PBP1_LacI_sugar_binding-like"/>
    <property type="match status" value="1"/>
</dbReference>
<dbReference type="InterPro" id="IPR000843">
    <property type="entry name" value="HTH_LacI"/>
</dbReference>
<dbReference type="InterPro" id="IPR046335">
    <property type="entry name" value="LacI/GalR-like_sensor"/>
</dbReference>
<keyword evidence="2" id="KW-0238">DNA-binding</keyword>
<feature type="domain" description="HTH lacI-type" evidence="4">
    <location>
        <begin position="4"/>
        <end position="58"/>
    </location>
</feature>
<keyword evidence="6" id="KW-1185">Reference proteome</keyword>
<dbReference type="PROSITE" id="PS50932">
    <property type="entry name" value="HTH_LACI_2"/>
    <property type="match status" value="1"/>
</dbReference>
<organism evidence="5 6">
    <name type="scientific">Deinococcus roseus</name>
    <dbReference type="NCBI Taxonomy" id="392414"/>
    <lineage>
        <taxon>Bacteria</taxon>
        <taxon>Thermotogati</taxon>
        <taxon>Deinococcota</taxon>
        <taxon>Deinococci</taxon>
        <taxon>Deinococcales</taxon>
        <taxon>Deinococcaceae</taxon>
        <taxon>Deinococcus</taxon>
    </lineage>
</organism>
<evidence type="ECO:0000259" key="4">
    <source>
        <dbReference type="PROSITE" id="PS50932"/>
    </source>
</evidence>
<reference evidence="6" key="1">
    <citation type="journal article" date="2019" name="Int. J. Syst. Evol. Microbiol.">
        <title>The Global Catalogue of Microorganisms (GCM) 10K type strain sequencing project: providing services to taxonomists for standard genome sequencing and annotation.</title>
        <authorList>
            <consortium name="The Broad Institute Genomics Platform"/>
            <consortium name="The Broad Institute Genome Sequencing Center for Infectious Disease"/>
            <person name="Wu L."/>
            <person name="Ma J."/>
        </authorList>
    </citation>
    <scope>NUCLEOTIDE SEQUENCE [LARGE SCALE GENOMIC DNA]</scope>
    <source>
        <strain evidence="6">JCM 14370</strain>
    </source>
</reference>
<evidence type="ECO:0000256" key="2">
    <source>
        <dbReference type="ARBA" id="ARBA00023125"/>
    </source>
</evidence>
<dbReference type="RefSeq" id="WP_189002291.1">
    <property type="nucleotide sequence ID" value="NZ_BMOD01000005.1"/>
</dbReference>
<dbReference type="Pfam" id="PF00356">
    <property type="entry name" value="LacI"/>
    <property type="match status" value="1"/>
</dbReference>
<dbReference type="PANTHER" id="PTHR30146:SF109">
    <property type="entry name" value="HTH-TYPE TRANSCRIPTIONAL REGULATOR GALS"/>
    <property type="match status" value="1"/>
</dbReference>
<evidence type="ECO:0000256" key="1">
    <source>
        <dbReference type="ARBA" id="ARBA00023015"/>
    </source>
</evidence>
<evidence type="ECO:0000313" key="6">
    <source>
        <dbReference type="Proteomes" id="UP000632222"/>
    </source>
</evidence>
<dbReference type="Pfam" id="PF13377">
    <property type="entry name" value="Peripla_BP_3"/>
    <property type="match status" value="1"/>
</dbReference>
<dbReference type="EMBL" id="BMOD01000005">
    <property type="protein sequence ID" value="GGJ31698.1"/>
    <property type="molecule type" value="Genomic_DNA"/>
</dbReference>
<evidence type="ECO:0000313" key="5">
    <source>
        <dbReference type="EMBL" id="GGJ31698.1"/>
    </source>
</evidence>
<dbReference type="InterPro" id="IPR010982">
    <property type="entry name" value="Lambda_DNA-bd_dom_sf"/>
</dbReference>
<name>A0ABQ2CZ75_9DEIO</name>
<dbReference type="PROSITE" id="PS00356">
    <property type="entry name" value="HTH_LACI_1"/>
    <property type="match status" value="1"/>
</dbReference>
<protein>
    <submittedName>
        <fullName evidence="5">LacI family transcriptional regulator</fullName>
    </submittedName>
</protein>
<dbReference type="PANTHER" id="PTHR30146">
    <property type="entry name" value="LACI-RELATED TRANSCRIPTIONAL REPRESSOR"/>
    <property type="match status" value="1"/>
</dbReference>
<comment type="caution">
    <text evidence="5">The sequence shown here is derived from an EMBL/GenBank/DDBJ whole genome shotgun (WGS) entry which is preliminary data.</text>
</comment>
<dbReference type="SUPFAM" id="SSF47413">
    <property type="entry name" value="lambda repressor-like DNA-binding domains"/>
    <property type="match status" value="1"/>
</dbReference>
<dbReference type="SMART" id="SM00354">
    <property type="entry name" value="HTH_LACI"/>
    <property type="match status" value="1"/>
</dbReference>
<gene>
    <name evidence="5" type="ORF">GCM10008938_17300</name>
</gene>
<keyword evidence="3" id="KW-0804">Transcription</keyword>
<dbReference type="Proteomes" id="UP000632222">
    <property type="component" value="Unassembled WGS sequence"/>
</dbReference>
<dbReference type="CDD" id="cd01392">
    <property type="entry name" value="HTH_LacI"/>
    <property type="match status" value="1"/>
</dbReference>
<dbReference type="PRINTS" id="PR00036">
    <property type="entry name" value="HTHLACI"/>
</dbReference>
<evidence type="ECO:0000256" key="3">
    <source>
        <dbReference type="ARBA" id="ARBA00023163"/>
    </source>
</evidence>
<dbReference type="Gene3D" id="1.10.260.40">
    <property type="entry name" value="lambda repressor-like DNA-binding domains"/>
    <property type="match status" value="1"/>
</dbReference>
<dbReference type="Gene3D" id="3.40.50.2300">
    <property type="match status" value="2"/>
</dbReference>
<keyword evidence="1" id="KW-0805">Transcription regulation</keyword>
<dbReference type="SUPFAM" id="SSF53822">
    <property type="entry name" value="Periplasmic binding protein-like I"/>
    <property type="match status" value="1"/>
</dbReference>
<sequence length="331" mass="35855">MSRPTIYDVAQKAGVSVATVSNVINTPAKVKPATLQKVMKAIDDLKFVPKLEAVTYSRKGYGSIGVVATFTAYASFNMRLAGVLDALRNQPYKVVVYDQTSPQREGDYLAKLPITGHLDGVIVMSLPLGDQVVRRLQDRKLETVLVECDAQDFSSVEIDNVKGGRLAAEHLLSRGYKRPAFLGEQQFAHSTVVLSGGRLTGFKKALEDAGIGLPDRYISLGTYGVEEAQKQATELLSLKDPPDAIFAYSDLQAAGVLKAARALNLKVPDDIAVIGFDDMDFADFLGLTTVHQPLIESGKVAARLLLDRLANPSASAQQVILPVRVIQRQTT</sequence>
<accession>A0ABQ2CZ75</accession>